<evidence type="ECO:0000313" key="3">
    <source>
        <dbReference type="EMBL" id="HEN16028.1"/>
    </source>
</evidence>
<gene>
    <name evidence="3" type="ORF">ENQ76_11245</name>
</gene>
<dbReference type="Gene3D" id="3.10.129.10">
    <property type="entry name" value="Hotdog Thioesterase"/>
    <property type="match status" value="1"/>
</dbReference>
<dbReference type="AlphaFoldDB" id="A0A7C2NVY4"/>
<proteinExistence type="predicted"/>
<dbReference type="PANTHER" id="PTHR43664:SF1">
    <property type="entry name" value="BETA-METHYLMALYL-COA DEHYDRATASE"/>
    <property type="match status" value="1"/>
</dbReference>
<protein>
    <recommendedName>
        <fullName evidence="2">MaoC-like domain-containing protein</fullName>
    </recommendedName>
</protein>
<dbReference type="InterPro" id="IPR052342">
    <property type="entry name" value="MCH/BMMD"/>
</dbReference>
<accession>A0A7C2NVY4</accession>
<evidence type="ECO:0000259" key="2">
    <source>
        <dbReference type="Pfam" id="PF01575"/>
    </source>
</evidence>
<name>A0A7C2NVY4_9PLAN</name>
<dbReference type="Pfam" id="PF01575">
    <property type="entry name" value="MaoC_dehydratas"/>
    <property type="match status" value="1"/>
</dbReference>
<dbReference type="InterPro" id="IPR002539">
    <property type="entry name" value="MaoC-like_dom"/>
</dbReference>
<reference evidence="3" key="1">
    <citation type="journal article" date="2020" name="mSystems">
        <title>Genome- and Community-Level Interaction Insights into Carbon Utilization and Element Cycling Functions of Hydrothermarchaeota in Hydrothermal Sediment.</title>
        <authorList>
            <person name="Zhou Z."/>
            <person name="Liu Y."/>
            <person name="Xu W."/>
            <person name="Pan J."/>
            <person name="Luo Z.H."/>
            <person name="Li M."/>
        </authorList>
    </citation>
    <scope>NUCLEOTIDE SEQUENCE [LARGE SCALE GENOMIC DNA]</scope>
    <source>
        <strain evidence="3">SpSt-339</strain>
    </source>
</reference>
<evidence type="ECO:0000256" key="1">
    <source>
        <dbReference type="SAM" id="MobiDB-lite"/>
    </source>
</evidence>
<dbReference type="SUPFAM" id="SSF54637">
    <property type="entry name" value="Thioesterase/thiol ester dehydrase-isomerase"/>
    <property type="match status" value="1"/>
</dbReference>
<feature type="region of interest" description="Disordered" evidence="1">
    <location>
        <begin position="107"/>
        <end position="128"/>
    </location>
</feature>
<comment type="caution">
    <text evidence="3">The sequence shown here is derived from an EMBL/GenBank/DDBJ whole genome shotgun (WGS) entry which is preliminary data.</text>
</comment>
<sequence>MHREYFEDTQVGDRIVTPGRTVTETDVVNFAGFTGDWNPIHVDEEFARRLPAGRRIAHGLLALVVGVNLIGRARWTSFWPRSVQTIAGIDRVRFVAPVFIGDTLHTEGGGPRNAGHVAGSRTDYIQPQ</sequence>
<organism evidence="3">
    <name type="scientific">Schlesneria paludicola</name>
    <dbReference type="NCBI Taxonomy" id="360056"/>
    <lineage>
        <taxon>Bacteria</taxon>
        <taxon>Pseudomonadati</taxon>
        <taxon>Planctomycetota</taxon>
        <taxon>Planctomycetia</taxon>
        <taxon>Planctomycetales</taxon>
        <taxon>Planctomycetaceae</taxon>
        <taxon>Schlesneria</taxon>
    </lineage>
</organism>
<feature type="domain" description="MaoC-like" evidence="2">
    <location>
        <begin position="11"/>
        <end position="107"/>
    </location>
</feature>
<dbReference type="PANTHER" id="PTHR43664">
    <property type="entry name" value="MONOAMINE OXIDASE-RELATED"/>
    <property type="match status" value="1"/>
</dbReference>
<dbReference type="InterPro" id="IPR029069">
    <property type="entry name" value="HotDog_dom_sf"/>
</dbReference>
<dbReference type="EMBL" id="DSOK01000314">
    <property type="protein sequence ID" value="HEN16028.1"/>
    <property type="molecule type" value="Genomic_DNA"/>
</dbReference>